<organism evidence="4 5">
    <name type="scientific">Ilex paraguariensis</name>
    <name type="common">yerba mate</name>
    <dbReference type="NCBI Taxonomy" id="185542"/>
    <lineage>
        <taxon>Eukaryota</taxon>
        <taxon>Viridiplantae</taxon>
        <taxon>Streptophyta</taxon>
        <taxon>Embryophyta</taxon>
        <taxon>Tracheophyta</taxon>
        <taxon>Spermatophyta</taxon>
        <taxon>Magnoliopsida</taxon>
        <taxon>eudicotyledons</taxon>
        <taxon>Gunneridae</taxon>
        <taxon>Pentapetalae</taxon>
        <taxon>asterids</taxon>
        <taxon>campanulids</taxon>
        <taxon>Aquifoliales</taxon>
        <taxon>Aquifoliaceae</taxon>
        <taxon>Ilex</taxon>
    </lineage>
</organism>
<dbReference type="PANTHER" id="PTHR31080:SF303">
    <property type="entry name" value="PECTINESTERASE 1-LIKE"/>
    <property type="match status" value="1"/>
</dbReference>
<feature type="transmembrane region" description="Helical" evidence="2">
    <location>
        <begin position="238"/>
        <end position="260"/>
    </location>
</feature>
<evidence type="ECO:0000313" key="4">
    <source>
        <dbReference type="EMBL" id="CAK9155701.1"/>
    </source>
</evidence>
<evidence type="ECO:0000259" key="3">
    <source>
        <dbReference type="SMART" id="SM00856"/>
    </source>
</evidence>
<dbReference type="Proteomes" id="UP001642360">
    <property type="component" value="Unassembled WGS sequence"/>
</dbReference>
<dbReference type="AlphaFoldDB" id="A0ABC8SET1"/>
<feature type="transmembrane region" description="Helical" evidence="2">
    <location>
        <begin position="26"/>
        <end position="50"/>
    </location>
</feature>
<reference evidence="4 5" key="1">
    <citation type="submission" date="2024-02" db="EMBL/GenBank/DDBJ databases">
        <authorList>
            <person name="Vignale AGUSTIN F."/>
            <person name="Sosa J E."/>
            <person name="Modenutti C."/>
        </authorList>
    </citation>
    <scope>NUCLEOTIDE SEQUENCE [LARGE SCALE GENOMIC DNA]</scope>
</reference>
<feature type="domain" description="Pectinesterase inhibitor" evidence="3">
    <location>
        <begin position="57"/>
        <end position="214"/>
    </location>
</feature>
<keyword evidence="5" id="KW-1185">Reference proteome</keyword>
<keyword evidence="2" id="KW-1133">Transmembrane helix</keyword>
<dbReference type="InterPro" id="IPR006501">
    <property type="entry name" value="Pectinesterase_inhib_dom"/>
</dbReference>
<name>A0ABC8SET1_9AQUA</name>
<dbReference type="Pfam" id="PF04043">
    <property type="entry name" value="PMEI"/>
    <property type="match status" value="1"/>
</dbReference>
<evidence type="ECO:0000256" key="1">
    <source>
        <dbReference type="ARBA" id="ARBA00022729"/>
    </source>
</evidence>
<keyword evidence="2" id="KW-0812">Transmembrane</keyword>
<dbReference type="Gene3D" id="1.20.140.40">
    <property type="entry name" value="Invertase/pectin methylesterase inhibitor family protein"/>
    <property type="match status" value="1"/>
</dbReference>
<dbReference type="PANTHER" id="PTHR31080">
    <property type="entry name" value="PECTINESTERASE INHIBITOR-LIKE"/>
    <property type="match status" value="1"/>
</dbReference>
<comment type="caution">
    <text evidence="4">The sequence shown here is derived from an EMBL/GenBank/DDBJ whole genome shotgun (WGS) entry which is preliminary data.</text>
</comment>
<evidence type="ECO:0000313" key="5">
    <source>
        <dbReference type="Proteomes" id="UP001642360"/>
    </source>
</evidence>
<dbReference type="CDD" id="cd15798">
    <property type="entry name" value="PMEI-like_3"/>
    <property type="match status" value="1"/>
</dbReference>
<dbReference type="InterPro" id="IPR051955">
    <property type="entry name" value="PME_Inhibitor"/>
</dbReference>
<dbReference type="SMART" id="SM00856">
    <property type="entry name" value="PMEI"/>
    <property type="match status" value="1"/>
</dbReference>
<accession>A0ABC8SET1</accession>
<sequence length="262" mass="29657">MDSTNTKVSLLEGQSSKLTKPQEPRIIIVFFSFIILVALLIGAITTAQFVKISNPINPYGSVGAICSVTQYRYSCFKTLSSITKNTTTTPIQTHPELSFTLFLQLAIQELTNLISLPKTQISESTHPRTESTIRECMTGFNATLSQLNRSLASINVDKGEKTLTEEKINDLRRMIGGAVADHRRSFYRFEAMVSNEARTKAQKTMRYMSNSLAILDNIETIRDKFNPIKQLLEFVLEYLFSSWVFGSQYLVLIFLLCMLLRI</sequence>
<dbReference type="NCBIfam" id="TIGR01614">
    <property type="entry name" value="PME_inhib"/>
    <property type="match status" value="1"/>
</dbReference>
<dbReference type="InterPro" id="IPR035513">
    <property type="entry name" value="Invertase/methylesterase_inhib"/>
</dbReference>
<proteinExistence type="predicted"/>
<dbReference type="SUPFAM" id="SSF101148">
    <property type="entry name" value="Plant invertase/pectin methylesterase inhibitor"/>
    <property type="match status" value="1"/>
</dbReference>
<evidence type="ECO:0000256" key="2">
    <source>
        <dbReference type="SAM" id="Phobius"/>
    </source>
</evidence>
<dbReference type="EMBL" id="CAUOFW020002725">
    <property type="protein sequence ID" value="CAK9155701.1"/>
    <property type="molecule type" value="Genomic_DNA"/>
</dbReference>
<protein>
    <recommendedName>
        <fullName evidence="3">Pectinesterase inhibitor domain-containing protein</fullName>
    </recommendedName>
</protein>
<gene>
    <name evidence="4" type="ORF">ILEXP_LOCUS24108</name>
</gene>
<keyword evidence="2" id="KW-0472">Membrane</keyword>
<keyword evidence="1" id="KW-0732">Signal</keyword>